<name>A0A8A4TRN7_SULCO</name>
<reference evidence="1" key="1">
    <citation type="submission" date="2021-03" db="EMBL/GenBank/DDBJ databases">
        <title>Acanthopleuribacteraceae sp. M133.</title>
        <authorList>
            <person name="Wang G."/>
        </authorList>
    </citation>
    <scope>NUCLEOTIDE SEQUENCE</scope>
    <source>
        <strain evidence="1">M133</strain>
    </source>
</reference>
<dbReference type="Pfam" id="PF03243">
    <property type="entry name" value="MerB"/>
    <property type="match status" value="1"/>
</dbReference>
<dbReference type="RefSeq" id="WP_237381864.1">
    <property type="nucleotide sequence ID" value="NZ_CP071793.1"/>
</dbReference>
<protein>
    <submittedName>
        <fullName evidence="1">Alkylmercury lyase family protein</fullName>
    </submittedName>
</protein>
<keyword evidence="2" id="KW-1185">Reference proteome</keyword>
<organism evidence="1 2">
    <name type="scientific">Sulfidibacter corallicola</name>
    <dbReference type="NCBI Taxonomy" id="2818388"/>
    <lineage>
        <taxon>Bacteria</taxon>
        <taxon>Pseudomonadati</taxon>
        <taxon>Acidobacteriota</taxon>
        <taxon>Holophagae</taxon>
        <taxon>Acanthopleuribacterales</taxon>
        <taxon>Acanthopleuribacteraceae</taxon>
        <taxon>Sulfidibacter</taxon>
    </lineage>
</organism>
<dbReference type="SUPFAM" id="SSF160387">
    <property type="entry name" value="NosL/MerB-like"/>
    <property type="match status" value="1"/>
</dbReference>
<dbReference type="KEGG" id="scor:J3U87_04670"/>
<gene>
    <name evidence="1" type="ORF">J3U87_04670</name>
</gene>
<evidence type="ECO:0000313" key="1">
    <source>
        <dbReference type="EMBL" id="QTD51742.1"/>
    </source>
</evidence>
<dbReference type="InterPro" id="IPR004927">
    <property type="entry name" value="MerB"/>
</dbReference>
<proteinExistence type="predicted"/>
<dbReference type="AlphaFoldDB" id="A0A8A4TRN7"/>
<dbReference type="EMBL" id="CP071793">
    <property type="protein sequence ID" value="QTD51742.1"/>
    <property type="molecule type" value="Genomic_DNA"/>
</dbReference>
<dbReference type="Gene3D" id="3.30.450.410">
    <property type="match status" value="1"/>
</dbReference>
<accession>A0A8A4TRN7</accession>
<dbReference type="InterPro" id="IPR053717">
    <property type="entry name" value="MerB_lyase_sf"/>
</dbReference>
<dbReference type="GO" id="GO:0018836">
    <property type="term" value="F:alkylmercury lyase activity"/>
    <property type="evidence" value="ECO:0007669"/>
    <property type="project" value="InterPro"/>
</dbReference>
<dbReference type="Proteomes" id="UP000663929">
    <property type="component" value="Chromosome"/>
</dbReference>
<sequence>MKPSFDMFKLHHFILRQMVDKGYPPSITAITHKFRRMREDVIQELRGLQGYHGIVLHPRSHEVWAIHPFSAMPTNFLVRQGKREWWSNCAWCSLGAAELLGGDVTITTTLGANGRQVQVRVVEGELLDSAYCVHFPIPMENAWDNVIFTCSTMLLFDRPDAVKPWCKRHRMPQGDIQPIAKVHELAKTWYGRHLDPDWKKWTLEEAKAIFENLGLTHSVWHIPETDARF</sequence>
<evidence type="ECO:0000313" key="2">
    <source>
        <dbReference type="Proteomes" id="UP000663929"/>
    </source>
</evidence>
<keyword evidence="1" id="KW-0456">Lyase</keyword>